<name>A0A2X0PGK9_9BASI</name>
<evidence type="ECO:0000256" key="1">
    <source>
        <dbReference type="SAM" id="MobiDB-lite"/>
    </source>
</evidence>
<dbReference type="Proteomes" id="UP000249464">
    <property type="component" value="Unassembled WGS sequence"/>
</dbReference>
<protein>
    <submittedName>
        <fullName evidence="2">BQ5605_C027g10319 protein</fullName>
    </submittedName>
</protein>
<dbReference type="EMBL" id="FQNC01000089">
    <property type="protein sequence ID" value="SGZ28353.1"/>
    <property type="molecule type" value="Genomic_DNA"/>
</dbReference>
<dbReference type="AlphaFoldDB" id="A0A2X0PGK9"/>
<gene>
    <name evidence="2" type="primary">BQ5605_C027g10319</name>
    <name evidence="2" type="ORF">BQ5605_C027G10319</name>
</gene>
<sequence>MTTPAQHLQHAAAMAAANTGMFGMALPSSSSGSVPSAAATASTSAAHGNSSTGDGGGQSAPPPAVPLSGPSTSTSHPVGAAPSPQSGAGQRRTPLKAQAPNKASASNNNKDKGDKKTRSRLACESSRLDRGPHA</sequence>
<proteinExistence type="predicted"/>
<evidence type="ECO:0000313" key="2">
    <source>
        <dbReference type="EMBL" id="SGZ28353.1"/>
    </source>
</evidence>
<keyword evidence="3" id="KW-1185">Reference proteome</keyword>
<evidence type="ECO:0000313" key="3">
    <source>
        <dbReference type="Proteomes" id="UP000249464"/>
    </source>
</evidence>
<organism evidence="2 3">
    <name type="scientific">Microbotryum silenes-dioicae</name>
    <dbReference type="NCBI Taxonomy" id="796604"/>
    <lineage>
        <taxon>Eukaryota</taxon>
        <taxon>Fungi</taxon>
        <taxon>Dikarya</taxon>
        <taxon>Basidiomycota</taxon>
        <taxon>Pucciniomycotina</taxon>
        <taxon>Microbotryomycetes</taxon>
        <taxon>Microbotryales</taxon>
        <taxon>Microbotryaceae</taxon>
        <taxon>Microbotryum</taxon>
    </lineage>
</organism>
<accession>A0A2X0PGK9</accession>
<reference evidence="2 3" key="1">
    <citation type="submission" date="2016-11" db="EMBL/GenBank/DDBJ databases">
        <authorList>
            <person name="Jaros S."/>
            <person name="Januszkiewicz K."/>
            <person name="Wedrychowicz H."/>
        </authorList>
    </citation>
    <scope>NUCLEOTIDE SEQUENCE [LARGE SCALE GENOMIC DNA]</scope>
</reference>
<feature type="compositionally biased region" description="Low complexity" evidence="1">
    <location>
        <begin position="28"/>
        <end position="52"/>
    </location>
</feature>
<dbReference type="STRING" id="796604.A0A2X0PGK9"/>
<feature type="compositionally biased region" description="Low complexity" evidence="1">
    <location>
        <begin position="96"/>
        <end position="108"/>
    </location>
</feature>
<feature type="region of interest" description="Disordered" evidence="1">
    <location>
        <begin position="22"/>
        <end position="134"/>
    </location>
</feature>